<keyword evidence="1" id="KW-0472">Membrane</keyword>
<dbReference type="Proteomes" id="UP000887565">
    <property type="component" value="Unplaced"/>
</dbReference>
<keyword evidence="1" id="KW-0812">Transmembrane</keyword>
<evidence type="ECO:0000256" key="1">
    <source>
        <dbReference type="SAM" id="Phobius"/>
    </source>
</evidence>
<organism evidence="2 3">
    <name type="scientific">Romanomermis culicivorax</name>
    <name type="common">Nematode worm</name>
    <dbReference type="NCBI Taxonomy" id="13658"/>
    <lineage>
        <taxon>Eukaryota</taxon>
        <taxon>Metazoa</taxon>
        <taxon>Ecdysozoa</taxon>
        <taxon>Nematoda</taxon>
        <taxon>Enoplea</taxon>
        <taxon>Dorylaimia</taxon>
        <taxon>Mermithida</taxon>
        <taxon>Mermithoidea</taxon>
        <taxon>Mermithidae</taxon>
        <taxon>Romanomermis</taxon>
    </lineage>
</organism>
<sequence>MKYEQSHRIERRIDRSFCNGSVSIKRPLRKIGDEGLRYRLVQCAVYLLPTALMLMAAENVA</sequence>
<feature type="transmembrane region" description="Helical" evidence="1">
    <location>
        <begin position="36"/>
        <end position="57"/>
    </location>
</feature>
<protein>
    <submittedName>
        <fullName evidence="3">Uncharacterized protein</fullName>
    </submittedName>
</protein>
<accession>A0A915JT88</accession>
<evidence type="ECO:0000313" key="3">
    <source>
        <dbReference type="WBParaSite" id="nRc.2.0.1.t29466-RA"/>
    </source>
</evidence>
<name>A0A915JT88_ROMCU</name>
<dbReference type="WBParaSite" id="nRc.2.0.1.t29466-RA">
    <property type="protein sequence ID" value="nRc.2.0.1.t29466-RA"/>
    <property type="gene ID" value="nRc.2.0.1.g29466"/>
</dbReference>
<keyword evidence="2" id="KW-1185">Reference proteome</keyword>
<proteinExistence type="predicted"/>
<reference evidence="3" key="1">
    <citation type="submission" date="2022-11" db="UniProtKB">
        <authorList>
            <consortium name="WormBaseParasite"/>
        </authorList>
    </citation>
    <scope>IDENTIFICATION</scope>
</reference>
<dbReference type="AlphaFoldDB" id="A0A915JT88"/>
<evidence type="ECO:0000313" key="2">
    <source>
        <dbReference type="Proteomes" id="UP000887565"/>
    </source>
</evidence>
<keyword evidence="1" id="KW-1133">Transmembrane helix</keyword>